<dbReference type="InterPro" id="IPR045340">
    <property type="entry name" value="DUF6533"/>
</dbReference>
<proteinExistence type="predicted"/>
<dbReference type="OrthoDB" id="2940333at2759"/>
<name>A0A9P5Q4I3_9AGAR</name>
<protein>
    <recommendedName>
        <fullName evidence="2">DUF6533 domain-containing protein</fullName>
    </recommendedName>
</protein>
<comment type="caution">
    <text evidence="3">The sequence shown here is derived from an EMBL/GenBank/DDBJ whole genome shotgun (WGS) entry which is preliminary data.</text>
</comment>
<feature type="domain" description="DUF6533" evidence="2">
    <location>
        <begin position="27"/>
        <end position="68"/>
    </location>
</feature>
<evidence type="ECO:0000259" key="2">
    <source>
        <dbReference type="Pfam" id="PF20151"/>
    </source>
</evidence>
<feature type="transmembrane region" description="Helical" evidence="1">
    <location>
        <begin position="93"/>
        <end position="111"/>
    </location>
</feature>
<feature type="transmembrane region" description="Helical" evidence="1">
    <location>
        <begin position="118"/>
        <end position="141"/>
    </location>
</feature>
<keyword evidence="1" id="KW-0812">Transmembrane</keyword>
<feature type="transmembrane region" description="Helical" evidence="1">
    <location>
        <begin position="169"/>
        <end position="193"/>
    </location>
</feature>
<evidence type="ECO:0000313" key="3">
    <source>
        <dbReference type="EMBL" id="KAF9074467.1"/>
    </source>
</evidence>
<keyword evidence="4" id="KW-1185">Reference proteome</keyword>
<feature type="transmembrane region" description="Helical" evidence="1">
    <location>
        <begin position="214"/>
        <end position="232"/>
    </location>
</feature>
<keyword evidence="1" id="KW-1133">Transmembrane helix</keyword>
<sequence>MNTVNLPGSQLQELSKCITNGRTGQDACAALFLYDYCLTVWDEVKYVWRPRRLSISSCAFMIARYGVMTATILTTLPNADSPAVDNAANALRLISIIASEFIVAVRTWAIWNRSRKILITLAVVSVAAVIPAAFIVAESIISTRVVPLAGPEFIAICSLSISNINQGFVVPYVLTILYEFVTLTLSLIQIIKWRRSIPSQVRAPIIDTLWRDGVLYFSFMLVLGFMNIGIVLQQGIPQIRTGGAELQAVLHSILSTRIVLHLAGSTDSRDITAPGCSVYQSSGAIFTSEFATVDRFTRGGIREDG</sequence>
<dbReference type="EMBL" id="JADNRY010000013">
    <property type="protein sequence ID" value="KAF9074467.1"/>
    <property type="molecule type" value="Genomic_DNA"/>
</dbReference>
<gene>
    <name evidence="3" type="ORF">BDP27DRAFT_1317141</name>
</gene>
<evidence type="ECO:0000256" key="1">
    <source>
        <dbReference type="SAM" id="Phobius"/>
    </source>
</evidence>
<dbReference type="Proteomes" id="UP000772434">
    <property type="component" value="Unassembled WGS sequence"/>
</dbReference>
<feature type="transmembrane region" description="Helical" evidence="1">
    <location>
        <begin position="53"/>
        <end position="73"/>
    </location>
</feature>
<reference evidence="3" key="1">
    <citation type="submission" date="2020-11" db="EMBL/GenBank/DDBJ databases">
        <authorList>
            <consortium name="DOE Joint Genome Institute"/>
            <person name="Ahrendt S."/>
            <person name="Riley R."/>
            <person name="Andreopoulos W."/>
            <person name="Labutti K."/>
            <person name="Pangilinan J."/>
            <person name="Ruiz-Duenas F.J."/>
            <person name="Barrasa J.M."/>
            <person name="Sanchez-Garcia M."/>
            <person name="Camarero S."/>
            <person name="Miyauchi S."/>
            <person name="Serrano A."/>
            <person name="Linde D."/>
            <person name="Babiker R."/>
            <person name="Drula E."/>
            <person name="Ayuso-Fernandez I."/>
            <person name="Pacheco R."/>
            <person name="Padilla G."/>
            <person name="Ferreira P."/>
            <person name="Barriuso J."/>
            <person name="Kellner H."/>
            <person name="Castanera R."/>
            <person name="Alfaro M."/>
            <person name="Ramirez L."/>
            <person name="Pisabarro A.G."/>
            <person name="Kuo A."/>
            <person name="Tritt A."/>
            <person name="Lipzen A."/>
            <person name="He G."/>
            <person name="Yan M."/>
            <person name="Ng V."/>
            <person name="Cullen D."/>
            <person name="Martin F."/>
            <person name="Rosso M.-N."/>
            <person name="Henrissat B."/>
            <person name="Hibbett D."/>
            <person name="Martinez A.T."/>
            <person name="Grigoriev I.V."/>
        </authorList>
    </citation>
    <scope>NUCLEOTIDE SEQUENCE</scope>
    <source>
        <strain evidence="3">AH 40177</strain>
    </source>
</reference>
<dbReference type="AlphaFoldDB" id="A0A9P5Q4I3"/>
<accession>A0A9P5Q4I3</accession>
<organism evidence="3 4">
    <name type="scientific">Rhodocollybia butyracea</name>
    <dbReference type="NCBI Taxonomy" id="206335"/>
    <lineage>
        <taxon>Eukaryota</taxon>
        <taxon>Fungi</taxon>
        <taxon>Dikarya</taxon>
        <taxon>Basidiomycota</taxon>
        <taxon>Agaricomycotina</taxon>
        <taxon>Agaricomycetes</taxon>
        <taxon>Agaricomycetidae</taxon>
        <taxon>Agaricales</taxon>
        <taxon>Marasmiineae</taxon>
        <taxon>Omphalotaceae</taxon>
        <taxon>Rhodocollybia</taxon>
    </lineage>
</organism>
<keyword evidence="1" id="KW-0472">Membrane</keyword>
<dbReference type="Pfam" id="PF20151">
    <property type="entry name" value="DUF6533"/>
    <property type="match status" value="1"/>
</dbReference>
<evidence type="ECO:0000313" key="4">
    <source>
        <dbReference type="Proteomes" id="UP000772434"/>
    </source>
</evidence>